<dbReference type="RefSeq" id="WP_150420024.1">
    <property type="nucleotide sequence ID" value="NZ_VYRZ01000003.1"/>
</dbReference>
<protein>
    <submittedName>
        <fullName evidence="1">Gluconate 2-dehydrogenase subunit 3 family protein</fullName>
    </submittedName>
</protein>
<dbReference type="Proteomes" id="UP000327039">
    <property type="component" value="Unassembled WGS sequence"/>
</dbReference>
<dbReference type="OrthoDB" id="63962at2"/>
<organism evidence="1 2">
    <name type="scientific">Microbacterium radiodurans</name>
    <dbReference type="NCBI Taxonomy" id="661398"/>
    <lineage>
        <taxon>Bacteria</taxon>
        <taxon>Bacillati</taxon>
        <taxon>Actinomycetota</taxon>
        <taxon>Actinomycetes</taxon>
        <taxon>Micrococcales</taxon>
        <taxon>Microbacteriaceae</taxon>
        <taxon>Microbacterium</taxon>
    </lineage>
</organism>
<sequence>MSDSPSTVFALPEAAAMLAAPSASARADDSVRFERVSTAEVDGVLSAIRDAGVFDPFLLVAASSEAPAVAAACERILDGEPGLFGLAAVVVLGHSETTSAPTSIIESEVPVRVVAAEDADAATADIASFAGEVAARAPRVPAAWARIIASDRTDVAVRATLARRALADDPDYRPEGLDDAQLALLRRVAARLVPQGDGPVIDLGARADRMIVAGESDGWRPTGMSTDVEAYRAGLDALGAVWPAVDTGDGRVTGHAADHAAEDSVIRGILDETVPGGDVLTPGQLALWFEDLRNDLARLWMSHPASLARVGYSGFATGGTGATPAGYRVLAAGEREEWEPVELGRLVAEGQDR</sequence>
<dbReference type="AlphaFoldDB" id="A0A5J5IPD3"/>
<dbReference type="EMBL" id="VYRZ01000003">
    <property type="protein sequence ID" value="KAA9085302.1"/>
    <property type="molecule type" value="Genomic_DNA"/>
</dbReference>
<comment type="caution">
    <text evidence="1">The sequence shown here is derived from an EMBL/GenBank/DDBJ whole genome shotgun (WGS) entry which is preliminary data.</text>
</comment>
<gene>
    <name evidence="1" type="ORF">F6B42_12585</name>
</gene>
<evidence type="ECO:0000313" key="1">
    <source>
        <dbReference type="EMBL" id="KAA9085302.1"/>
    </source>
</evidence>
<reference evidence="2" key="1">
    <citation type="submission" date="2019-09" db="EMBL/GenBank/DDBJ databases">
        <title>Mumia zhuanghuii sp. nov. isolated from the intestinal contents of plateau pika (Ochotona curzoniae) in the Qinghai-Tibet plateau of China.</title>
        <authorList>
            <person name="Tian Z."/>
        </authorList>
    </citation>
    <scope>NUCLEOTIDE SEQUENCE [LARGE SCALE GENOMIC DNA]</scope>
    <source>
        <strain evidence="2">DSM 25564</strain>
    </source>
</reference>
<name>A0A5J5IPD3_9MICO</name>
<accession>A0A5J5IPD3</accession>
<keyword evidence="2" id="KW-1185">Reference proteome</keyword>
<evidence type="ECO:0000313" key="2">
    <source>
        <dbReference type="Proteomes" id="UP000327039"/>
    </source>
</evidence>
<proteinExistence type="predicted"/>